<reference evidence="2" key="1">
    <citation type="submission" date="2023-02" db="EMBL/GenBank/DDBJ databases">
        <title>Genome sequence of Hyphococcus flavus.</title>
        <authorList>
            <person name="Rong J.-C."/>
            <person name="Zhao Q."/>
            <person name="Yi M."/>
            <person name="Wu J.-Y."/>
        </authorList>
    </citation>
    <scope>NUCLEOTIDE SEQUENCE</scope>
    <source>
        <strain evidence="2">MCCC 1K03223</strain>
    </source>
</reference>
<name>A0AAE9ZHG1_9PROT</name>
<gene>
    <name evidence="2" type="ORF">PUV54_09895</name>
</gene>
<feature type="transmembrane region" description="Helical" evidence="1">
    <location>
        <begin position="160"/>
        <end position="177"/>
    </location>
</feature>
<evidence type="ECO:0000256" key="1">
    <source>
        <dbReference type="SAM" id="Phobius"/>
    </source>
</evidence>
<feature type="transmembrane region" description="Helical" evidence="1">
    <location>
        <begin position="197"/>
        <end position="218"/>
    </location>
</feature>
<keyword evidence="1" id="KW-1133">Transmembrane helix</keyword>
<organism evidence="2 3">
    <name type="scientific">Hyphococcus flavus</name>
    <dbReference type="NCBI Taxonomy" id="1866326"/>
    <lineage>
        <taxon>Bacteria</taxon>
        <taxon>Pseudomonadati</taxon>
        <taxon>Pseudomonadota</taxon>
        <taxon>Alphaproteobacteria</taxon>
        <taxon>Parvularculales</taxon>
        <taxon>Parvularculaceae</taxon>
        <taxon>Hyphococcus</taxon>
    </lineage>
</organism>
<keyword evidence="3" id="KW-1185">Reference proteome</keyword>
<feature type="transmembrane region" description="Helical" evidence="1">
    <location>
        <begin position="100"/>
        <end position="119"/>
    </location>
</feature>
<dbReference type="EMBL" id="CP118166">
    <property type="protein sequence ID" value="WDI30270.1"/>
    <property type="molecule type" value="Genomic_DNA"/>
</dbReference>
<evidence type="ECO:0000313" key="3">
    <source>
        <dbReference type="Proteomes" id="UP001214043"/>
    </source>
</evidence>
<accession>A0AAE9ZHG1</accession>
<sequence length="256" mass="30045">MFEWVRTALKCIPKIAKKVQRFFFRKDDYSGLIPLTEREYEERFQKLSDEQRLRAFEMVLDTRKFEIEMYWKRATYFWAFIASAFAGYIFLVRAGAENQFFGLVVICIGLVLSFAWLFTNLGSKTWQRHWEKHLDLLEDQFVGPLYKTVNSRKTFSVSKINGIVSGVFCAAWVLMGIDHLQKNGSLYLSFDIGDADFLIWIALLGAFAAIFAMVFGYGRGRFGLQQTQMFKRIVKYQEVDEVLKLKMKFEEHDKSK</sequence>
<dbReference type="AlphaFoldDB" id="A0AAE9ZHG1"/>
<keyword evidence="1" id="KW-0472">Membrane</keyword>
<proteinExistence type="predicted"/>
<dbReference type="InterPro" id="IPR056918">
    <property type="entry name" value="8xMP"/>
</dbReference>
<dbReference type="KEGG" id="hfl:PUV54_09895"/>
<dbReference type="Proteomes" id="UP001214043">
    <property type="component" value="Chromosome"/>
</dbReference>
<protein>
    <submittedName>
        <fullName evidence="2">Uncharacterized protein</fullName>
    </submittedName>
</protein>
<dbReference type="Pfam" id="PF24838">
    <property type="entry name" value="8xMP"/>
    <property type="match status" value="1"/>
</dbReference>
<feature type="transmembrane region" description="Helical" evidence="1">
    <location>
        <begin position="74"/>
        <end position="94"/>
    </location>
</feature>
<keyword evidence="1" id="KW-0812">Transmembrane</keyword>
<dbReference type="RefSeq" id="WP_274492067.1">
    <property type="nucleotide sequence ID" value="NZ_CP118166.1"/>
</dbReference>
<evidence type="ECO:0000313" key="2">
    <source>
        <dbReference type="EMBL" id="WDI30270.1"/>
    </source>
</evidence>